<dbReference type="PROSITE" id="PS50280">
    <property type="entry name" value="SET"/>
    <property type="match status" value="1"/>
</dbReference>
<evidence type="ECO:0000256" key="10">
    <source>
        <dbReference type="ARBA" id="ARBA00023242"/>
    </source>
</evidence>
<dbReference type="InterPro" id="IPR013083">
    <property type="entry name" value="Znf_RING/FYVE/PHD"/>
</dbReference>
<evidence type="ECO:0000313" key="14">
    <source>
        <dbReference type="EMBL" id="KAK4257598.1"/>
    </source>
</evidence>
<reference evidence="14" key="1">
    <citation type="submission" date="2023-10" db="EMBL/GenBank/DDBJ databases">
        <title>Chromosome-level genome of the transformable northern wattle, Acacia crassicarpa.</title>
        <authorList>
            <person name="Massaro I."/>
            <person name="Sinha N.R."/>
            <person name="Poethig S."/>
            <person name="Leichty A.R."/>
        </authorList>
    </citation>
    <scope>NUCLEOTIDE SEQUENCE</scope>
    <source>
        <strain evidence="14">Acra3RX</strain>
        <tissue evidence="14">Leaf</tissue>
    </source>
</reference>
<dbReference type="InterPro" id="IPR025787">
    <property type="entry name" value="Hist-Lys_N-MeTrfase_SET2_plant"/>
</dbReference>
<keyword evidence="5" id="KW-0808">Transferase</keyword>
<dbReference type="FunFam" id="2.170.270.10:FF:000043">
    <property type="entry name" value="Histone-lysine N-methyltransferase"/>
    <property type="match status" value="1"/>
</dbReference>
<keyword evidence="10" id="KW-0539">Nucleus</keyword>
<evidence type="ECO:0000256" key="3">
    <source>
        <dbReference type="ARBA" id="ARBA00022454"/>
    </source>
</evidence>
<proteinExistence type="predicted"/>
<evidence type="ECO:0000313" key="15">
    <source>
        <dbReference type="Proteomes" id="UP001293593"/>
    </source>
</evidence>
<evidence type="ECO:0000256" key="7">
    <source>
        <dbReference type="ARBA" id="ARBA00022723"/>
    </source>
</evidence>
<dbReference type="Gene3D" id="2.170.270.10">
    <property type="entry name" value="SET domain"/>
    <property type="match status" value="1"/>
</dbReference>
<gene>
    <name evidence="14" type="ORF">QN277_007164</name>
</gene>
<dbReference type="Pfam" id="PF00856">
    <property type="entry name" value="SET"/>
    <property type="match status" value="1"/>
</dbReference>
<dbReference type="InterPro" id="IPR003616">
    <property type="entry name" value="Post-SET_dom"/>
</dbReference>
<feature type="domain" description="SET" evidence="11">
    <location>
        <begin position="332"/>
        <end position="449"/>
    </location>
</feature>
<dbReference type="SMART" id="SM00249">
    <property type="entry name" value="PHD"/>
    <property type="match status" value="2"/>
</dbReference>
<evidence type="ECO:0000256" key="1">
    <source>
        <dbReference type="ARBA" id="ARBA00004123"/>
    </source>
</evidence>
<evidence type="ECO:0000256" key="6">
    <source>
        <dbReference type="ARBA" id="ARBA00022691"/>
    </source>
</evidence>
<dbReference type="InterPro" id="IPR050777">
    <property type="entry name" value="SET2_Histone-Lys_MeTrsfase"/>
</dbReference>
<evidence type="ECO:0000256" key="9">
    <source>
        <dbReference type="ARBA" id="ARBA00022833"/>
    </source>
</evidence>
<dbReference type="SMART" id="SM00317">
    <property type="entry name" value="SET"/>
    <property type="match status" value="1"/>
</dbReference>
<keyword evidence="7" id="KW-0479">Metal-binding</keyword>
<organism evidence="14 15">
    <name type="scientific">Acacia crassicarpa</name>
    <name type="common">northern wattle</name>
    <dbReference type="NCBI Taxonomy" id="499986"/>
    <lineage>
        <taxon>Eukaryota</taxon>
        <taxon>Viridiplantae</taxon>
        <taxon>Streptophyta</taxon>
        <taxon>Embryophyta</taxon>
        <taxon>Tracheophyta</taxon>
        <taxon>Spermatophyta</taxon>
        <taxon>Magnoliopsida</taxon>
        <taxon>eudicotyledons</taxon>
        <taxon>Gunneridae</taxon>
        <taxon>Pentapetalae</taxon>
        <taxon>rosids</taxon>
        <taxon>fabids</taxon>
        <taxon>Fabales</taxon>
        <taxon>Fabaceae</taxon>
        <taxon>Caesalpinioideae</taxon>
        <taxon>mimosoid clade</taxon>
        <taxon>Acacieae</taxon>
        <taxon>Acacia</taxon>
    </lineage>
</organism>
<evidence type="ECO:0000256" key="4">
    <source>
        <dbReference type="ARBA" id="ARBA00022603"/>
    </source>
</evidence>
<name>A0AAE1IUQ3_9FABA</name>
<dbReference type="PANTHER" id="PTHR22884">
    <property type="entry name" value="SET DOMAIN PROTEINS"/>
    <property type="match status" value="1"/>
</dbReference>
<evidence type="ECO:0000256" key="2">
    <source>
        <dbReference type="ARBA" id="ARBA00004286"/>
    </source>
</evidence>
<dbReference type="AlphaFoldDB" id="A0AAE1IUQ3"/>
<dbReference type="Gene3D" id="3.30.40.10">
    <property type="entry name" value="Zinc/RING finger domain, C3HC4 (zinc finger)"/>
    <property type="match status" value="1"/>
</dbReference>
<keyword evidence="4" id="KW-0489">Methyltransferase</keyword>
<dbReference type="InterPro" id="IPR001965">
    <property type="entry name" value="Znf_PHD"/>
</dbReference>
<dbReference type="GO" id="GO:0032259">
    <property type="term" value="P:methylation"/>
    <property type="evidence" value="ECO:0007669"/>
    <property type="project" value="UniProtKB-KW"/>
</dbReference>
<keyword evidence="3" id="KW-0158">Chromosome</keyword>
<feature type="domain" description="AWS" evidence="13">
    <location>
        <begin position="286"/>
        <end position="332"/>
    </location>
</feature>
<evidence type="ECO:0000259" key="13">
    <source>
        <dbReference type="PROSITE" id="PS51215"/>
    </source>
</evidence>
<dbReference type="GO" id="GO:0042054">
    <property type="term" value="F:histone methyltransferase activity"/>
    <property type="evidence" value="ECO:0007669"/>
    <property type="project" value="InterPro"/>
</dbReference>
<keyword evidence="8" id="KW-0863">Zinc-finger</keyword>
<evidence type="ECO:0000259" key="11">
    <source>
        <dbReference type="PROSITE" id="PS50280"/>
    </source>
</evidence>
<keyword evidence="15" id="KW-1185">Reference proteome</keyword>
<evidence type="ECO:0000259" key="12">
    <source>
        <dbReference type="PROSITE" id="PS50868"/>
    </source>
</evidence>
<sequence length="511" mass="57763">MPDLGSLSISEALELPKCPNLNAPAEPSDITSSLYTVPVKSLGNCYISNHNLLFPVLQQDEAQSGNEFRVSKRSRGSLDRVNKAANDRGSEDHVKDWSEKKIDSGLCRLSCTLPFLVGAPKMVECLFCHHFVYPGKEVICSVRGCERVYHMECAKEANGISNLKKFKCPHHACFICKQKVHLRCERCTTAFHTKCAPWPDGVMLSKDHPGRVVCWRHPTDWRLDRKHEASTSNMEEVFCRLPLPYVNEEFKIDFTWKDMESKLEPPPYVHIRRNVYLVKKKRSDSDDGAGCTSCSSNSTCSDDCVCRVQCISCSKACRCSENCNNRPFRKDKKIKIVKTELCGWGVEAAETIKKGEFVIEYIGEVIDDALCEKRLWDMKYKGEQNFYMCEIRKDFTIDATFKGNTSRFLNHSCDPNCVLEKWQVDGETRVGIFAARSIEVGEPLTYDYRFVQFGPEVKCHCGAPNCPGFLGTKKKIEKVKLCWGSKRKRTCVTVGTKKGTSPACIAIVTAV</sequence>
<comment type="caution">
    <text evidence="14">The sequence shown here is derived from an EMBL/GenBank/DDBJ whole genome shotgun (WGS) entry which is preliminary data.</text>
</comment>
<dbReference type="InterPro" id="IPR001214">
    <property type="entry name" value="SET_dom"/>
</dbReference>
<keyword evidence="6" id="KW-0949">S-adenosyl-L-methionine</keyword>
<dbReference type="InterPro" id="IPR006560">
    <property type="entry name" value="AWS_dom"/>
</dbReference>
<evidence type="ECO:0000256" key="5">
    <source>
        <dbReference type="ARBA" id="ARBA00022679"/>
    </source>
</evidence>
<dbReference type="Proteomes" id="UP001293593">
    <property type="component" value="Unassembled WGS sequence"/>
</dbReference>
<dbReference type="PROSITE" id="PS51578">
    <property type="entry name" value="SAM_MT43_SET2_2"/>
    <property type="match status" value="1"/>
</dbReference>
<dbReference type="EMBL" id="JAWXYG010000012">
    <property type="protein sequence ID" value="KAK4257598.1"/>
    <property type="molecule type" value="Genomic_DNA"/>
</dbReference>
<dbReference type="SMART" id="SM00508">
    <property type="entry name" value="PostSET"/>
    <property type="match status" value="1"/>
</dbReference>
<dbReference type="PROSITE" id="PS50868">
    <property type="entry name" value="POST_SET"/>
    <property type="match status" value="1"/>
</dbReference>
<accession>A0AAE1IUQ3</accession>
<dbReference type="GO" id="GO:0005694">
    <property type="term" value="C:chromosome"/>
    <property type="evidence" value="ECO:0007669"/>
    <property type="project" value="UniProtKB-SubCell"/>
</dbReference>
<dbReference type="InterPro" id="IPR047893">
    <property type="entry name" value="ASHR3-like_SET"/>
</dbReference>
<dbReference type="CDD" id="cd19175">
    <property type="entry name" value="SET_ASHR3-like"/>
    <property type="match status" value="1"/>
</dbReference>
<dbReference type="GO" id="GO:0005634">
    <property type="term" value="C:nucleus"/>
    <property type="evidence" value="ECO:0007669"/>
    <property type="project" value="UniProtKB-SubCell"/>
</dbReference>
<feature type="domain" description="Post-SET" evidence="12">
    <location>
        <begin position="455"/>
        <end position="471"/>
    </location>
</feature>
<dbReference type="SUPFAM" id="SSF82199">
    <property type="entry name" value="SET domain"/>
    <property type="match status" value="1"/>
</dbReference>
<protein>
    <recommendedName>
        <fullName evidence="16">Histone-lysine N-methyltransferase ASHR3</fullName>
    </recommendedName>
</protein>
<keyword evidence="9" id="KW-0862">Zinc</keyword>
<dbReference type="GO" id="GO:0008270">
    <property type="term" value="F:zinc ion binding"/>
    <property type="evidence" value="ECO:0007669"/>
    <property type="project" value="UniProtKB-KW"/>
</dbReference>
<evidence type="ECO:0008006" key="16">
    <source>
        <dbReference type="Google" id="ProtNLM"/>
    </source>
</evidence>
<dbReference type="InterPro" id="IPR046341">
    <property type="entry name" value="SET_dom_sf"/>
</dbReference>
<comment type="subcellular location">
    <subcellularLocation>
        <location evidence="2">Chromosome</location>
    </subcellularLocation>
    <subcellularLocation>
        <location evidence="1">Nucleus</location>
    </subcellularLocation>
</comment>
<evidence type="ECO:0000256" key="8">
    <source>
        <dbReference type="ARBA" id="ARBA00022771"/>
    </source>
</evidence>
<dbReference type="PROSITE" id="PS51215">
    <property type="entry name" value="AWS"/>
    <property type="match status" value="1"/>
</dbReference>